<evidence type="ECO:0000313" key="4">
    <source>
        <dbReference type="EMBL" id="MBC5999449.1"/>
    </source>
</evidence>
<feature type="domain" description="HMA" evidence="3">
    <location>
        <begin position="2"/>
        <end position="66"/>
    </location>
</feature>
<accession>A0A923NCB8</accession>
<evidence type="ECO:0000256" key="1">
    <source>
        <dbReference type="ARBA" id="ARBA00022723"/>
    </source>
</evidence>
<comment type="caution">
    <text evidence="4">The sequence shown here is derived from an EMBL/GenBank/DDBJ whole genome shotgun (WGS) entry which is preliminary data.</text>
</comment>
<keyword evidence="2" id="KW-0186">Copper</keyword>
<protein>
    <submittedName>
        <fullName evidence="4">Heavy-metal-associated domain-containing protein</fullName>
    </submittedName>
</protein>
<dbReference type="Pfam" id="PF00403">
    <property type="entry name" value="HMA"/>
    <property type="match status" value="1"/>
</dbReference>
<dbReference type="InterPro" id="IPR036163">
    <property type="entry name" value="HMA_dom_sf"/>
</dbReference>
<dbReference type="GO" id="GO:0006825">
    <property type="term" value="P:copper ion transport"/>
    <property type="evidence" value="ECO:0007669"/>
    <property type="project" value="InterPro"/>
</dbReference>
<dbReference type="InterPro" id="IPR017969">
    <property type="entry name" value="Heavy-metal-associated_CS"/>
</dbReference>
<evidence type="ECO:0000256" key="2">
    <source>
        <dbReference type="ARBA" id="ARBA00023008"/>
    </source>
</evidence>
<dbReference type="GO" id="GO:0005507">
    <property type="term" value="F:copper ion binding"/>
    <property type="evidence" value="ECO:0007669"/>
    <property type="project" value="InterPro"/>
</dbReference>
<gene>
    <name evidence="4" type="ORF">H8876_05495</name>
</gene>
<dbReference type="InterPro" id="IPR006121">
    <property type="entry name" value="HMA_dom"/>
</dbReference>
<name>A0A923NCB8_9FIRM</name>
<dbReference type="AlphaFoldDB" id="A0A923NCB8"/>
<evidence type="ECO:0000313" key="5">
    <source>
        <dbReference type="Proteomes" id="UP000644115"/>
    </source>
</evidence>
<keyword evidence="5" id="KW-1185">Reference proteome</keyword>
<dbReference type="EMBL" id="JACRWC010000068">
    <property type="protein sequence ID" value="MBC5999449.1"/>
    <property type="molecule type" value="Genomic_DNA"/>
</dbReference>
<dbReference type="PRINTS" id="PR00944">
    <property type="entry name" value="CUEXPORT"/>
</dbReference>
<reference evidence="4" key="1">
    <citation type="submission" date="2020-08" db="EMBL/GenBank/DDBJ databases">
        <authorList>
            <person name="Liu C."/>
            <person name="Sun Q."/>
        </authorList>
    </citation>
    <scope>NUCLEOTIDE SEQUENCE</scope>
    <source>
        <strain evidence="4">BX16</strain>
    </source>
</reference>
<sequence length="72" mass="7844">MGQITLHIEGMTCEHCVNRVAEALNSIDGVSAKVNLHKKNATVSFDRPVEEETLCSAVEKAGYRVLSVSDIK</sequence>
<dbReference type="Gene3D" id="3.30.70.100">
    <property type="match status" value="1"/>
</dbReference>
<dbReference type="NCBIfam" id="TIGR00003">
    <property type="entry name" value="copper ion binding protein"/>
    <property type="match status" value="1"/>
</dbReference>
<dbReference type="CDD" id="cd00371">
    <property type="entry name" value="HMA"/>
    <property type="match status" value="1"/>
</dbReference>
<organism evidence="4 5">
    <name type="scientific">Lentihominibacter faecis</name>
    <dbReference type="NCBI Taxonomy" id="2764712"/>
    <lineage>
        <taxon>Bacteria</taxon>
        <taxon>Bacillati</taxon>
        <taxon>Bacillota</taxon>
        <taxon>Clostridia</taxon>
        <taxon>Peptostreptococcales</taxon>
        <taxon>Anaerovoracaceae</taxon>
        <taxon>Lentihominibacter</taxon>
    </lineage>
</organism>
<dbReference type="SUPFAM" id="SSF55008">
    <property type="entry name" value="HMA, heavy metal-associated domain"/>
    <property type="match status" value="1"/>
</dbReference>
<dbReference type="InterPro" id="IPR006122">
    <property type="entry name" value="HMA_Cu_ion-bd"/>
</dbReference>
<dbReference type="PROSITE" id="PS50846">
    <property type="entry name" value="HMA_2"/>
    <property type="match status" value="1"/>
</dbReference>
<keyword evidence="1" id="KW-0479">Metal-binding</keyword>
<dbReference type="FunFam" id="3.30.70.100:FF:000005">
    <property type="entry name" value="Copper-exporting P-type ATPase A"/>
    <property type="match status" value="1"/>
</dbReference>
<proteinExistence type="predicted"/>
<evidence type="ECO:0000259" key="3">
    <source>
        <dbReference type="PROSITE" id="PS50846"/>
    </source>
</evidence>
<dbReference type="InterPro" id="IPR000428">
    <property type="entry name" value="Cu-bd"/>
</dbReference>
<dbReference type="Proteomes" id="UP000644115">
    <property type="component" value="Unassembled WGS sequence"/>
</dbReference>
<dbReference type="PROSITE" id="PS01047">
    <property type="entry name" value="HMA_1"/>
    <property type="match status" value="1"/>
</dbReference>